<dbReference type="Ensembl" id="ENSPMGT00000006152.1">
    <property type="protein sequence ID" value="ENSPMGP00000005791.1"/>
    <property type="gene ID" value="ENSPMGG00000004864.1"/>
</dbReference>
<name>A0A3B3ZN39_9GOBI</name>
<proteinExistence type="predicted"/>
<dbReference type="PANTHER" id="PTHR14700:SF0">
    <property type="entry name" value="PENTATRICOPEPTIDE REPEAT-CONTAINING PROTEIN 2, MITOCHONDRIAL"/>
    <property type="match status" value="1"/>
</dbReference>
<dbReference type="GO" id="GO:0007005">
    <property type="term" value="P:mitochondrion organization"/>
    <property type="evidence" value="ECO:0007669"/>
    <property type="project" value="TreeGrafter"/>
</dbReference>
<accession>A0A3B3ZN39</accession>
<dbReference type="Proteomes" id="UP000261520">
    <property type="component" value="Unplaced"/>
</dbReference>
<reference evidence="1" key="1">
    <citation type="submission" date="2025-08" db="UniProtKB">
        <authorList>
            <consortium name="Ensembl"/>
        </authorList>
    </citation>
    <scope>IDENTIFICATION</scope>
</reference>
<dbReference type="PANTHER" id="PTHR14700">
    <property type="entry name" value="PENTATRICOPEPTIDE REPEAT-CONTAINING PROTEIN 2, MITOCHONDRIAL"/>
    <property type="match status" value="1"/>
</dbReference>
<evidence type="ECO:0000313" key="2">
    <source>
        <dbReference type="Proteomes" id="UP000261520"/>
    </source>
</evidence>
<sequence length="166" mass="19210">MQIHNIQFNKDTLILAFGTCYKLSTPESYKICTTLIEESQSKGRLIPRQAYSFAIALALNQNDIDMAQSLYSQIMNAEGRLCKNLKKNLPQFFMLLCIRLLHLLKRQNLLKTWYLEQAGQVIQQSLDDLLCHTPSGKKKQWPIMHDNRRISSRRTLKPLNSSLLSD</sequence>
<dbReference type="InterPro" id="IPR034629">
    <property type="entry name" value="PTCD2"/>
</dbReference>
<evidence type="ECO:0000313" key="1">
    <source>
        <dbReference type="Ensembl" id="ENSPMGP00000005791.1"/>
    </source>
</evidence>
<dbReference type="GO" id="GO:0005739">
    <property type="term" value="C:mitochondrion"/>
    <property type="evidence" value="ECO:0007669"/>
    <property type="project" value="InterPro"/>
</dbReference>
<reference evidence="1" key="2">
    <citation type="submission" date="2025-09" db="UniProtKB">
        <authorList>
            <consortium name="Ensembl"/>
        </authorList>
    </citation>
    <scope>IDENTIFICATION</scope>
</reference>
<keyword evidence="2" id="KW-1185">Reference proteome</keyword>
<dbReference type="GO" id="GO:0050684">
    <property type="term" value="P:regulation of mRNA processing"/>
    <property type="evidence" value="ECO:0007669"/>
    <property type="project" value="InterPro"/>
</dbReference>
<dbReference type="GO" id="GO:0003723">
    <property type="term" value="F:RNA binding"/>
    <property type="evidence" value="ECO:0007669"/>
    <property type="project" value="TreeGrafter"/>
</dbReference>
<organism evidence="1 2">
    <name type="scientific">Periophthalmus magnuspinnatus</name>
    <dbReference type="NCBI Taxonomy" id="409849"/>
    <lineage>
        <taxon>Eukaryota</taxon>
        <taxon>Metazoa</taxon>
        <taxon>Chordata</taxon>
        <taxon>Craniata</taxon>
        <taxon>Vertebrata</taxon>
        <taxon>Euteleostomi</taxon>
        <taxon>Actinopterygii</taxon>
        <taxon>Neopterygii</taxon>
        <taxon>Teleostei</taxon>
        <taxon>Neoteleostei</taxon>
        <taxon>Acanthomorphata</taxon>
        <taxon>Gobiaria</taxon>
        <taxon>Gobiiformes</taxon>
        <taxon>Gobioidei</taxon>
        <taxon>Gobiidae</taxon>
        <taxon>Oxudercinae</taxon>
        <taxon>Periophthalmus</taxon>
    </lineage>
</organism>
<dbReference type="AlphaFoldDB" id="A0A3B3ZN39"/>
<protein>
    <submittedName>
        <fullName evidence="1">Uncharacterized protein</fullName>
    </submittedName>
</protein>